<gene>
    <name evidence="2" type="ORF">Cop2CBH44_24770</name>
</gene>
<name>A0A7G1I054_9BACT</name>
<proteinExistence type="predicted"/>
<keyword evidence="1" id="KW-1133">Transmembrane helix</keyword>
<dbReference type="KEGG" id="copr:Cop2CBH44_24770"/>
<keyword evidence="2" id="KW-0132">Cell division</keyword>
<dbReference type="GO" id="GO:0051301">
    <property type="term" value="P:cell division"/>
    <property type="evidence" value="ECO:0007669"/>
    <property type="project" value="UniProtKB-KW"/>
</dbReference>
<dbReference type="Proteomes" id="UP000594042">
    <property type="component" value="Chromosome"/>
</dbReference>
<sequence length="244" mass="28143">MKKIFKYILVSLMPIYLIVTLALYAPETGNIKCTRVHIELADSLETHFTSVKEIQREIMDKGINPIGKLYSRINTEKMENVLKKNQLIASAECFKTPCGTVHIRLTQRIPILRVISNGENYYIDKDAQIMPTSGNFTAYLPLATGYINKAYAKNKLYPLACFLDQDEFWNAQIEQIYVSPEQEIELIPRVGDNLILLGKIDNFERKLANLRCLYEQALPKVGWNKYDTINIKYENQVICTRRAL</sequence>
<protein>
    <submittedName>
        <fullName evidence="2">Cell division protein FtsQ</fullName>
    </submittedName>
</protein>
<keyword evidence="1" id="KW-0812">Transmembrane</keyword>
<accession>A0A7G1I054</accession>
<keyword evidence="3" id="KW-1185">Reference proteome</keyword>
<feature type="transmembrane region" description="Helical" evidence="1">
    <location>
        <begin position="7"/>
        <end position="25"/>
    </location>
</feature>
<evidence type="ECO:0000256" key="1">
    <source>
        <dbReference type="SAM" id="Phobius"/>
    </source>
</evidence>
<dbReference type="AlphaFoldDB" id="A0A7G1I054"/>
<dbReference type="RefSeq" id="WP_021930836.1">
    <property type="nucleotide sequence ID" value="NZ_AP023322.1"/>
</dbReference>
<keyword evidence="1" id="KW-0472">Membrane</keyword>
<evidence type="ECO:0000313" key="3">
    <source>
        <dbReference type="Proteomes" id="UP000594042"/>
    </source>
</evidence>
<reference evidence="3" key="1">
    <citation type="submission" date="2020-07" db="EMBL/GenBank/DDBJ databases">
        <title>Complete genome sequencing of Coprobacter sp. strain 2CBH44.</title>
        <authorList>
            <person name="Sakamoto M."/>
            <person name="Murakami T."/>
            <person name="Mori H."/>
        </authorList>
    </citation>
    <scope>NUCLEOTIDE SEQUENCE [LARGE SCALE GENOMIC DNA]</scope>
    <source>
        <strain evidence="3">2CBH44</strain>
    </source>
</reference>
<keyword evidence="2" id="KW-0131">Cell cycle</keyword>
<evidence type="ECO:0000313" key="2">
    <source>
        <dbReference type="EMBL" id="BCI64124.1"/>
    </source>
</evidence>
<dbReference type="EMBL" id="AP023322">
    <property type="protein sequence ID" value="BCI64124.1"/>
    <property type="molecule type" value="Genomic_DNA"/>
</dbReference>
<organism evidence="2 3">
    <name type="scientific">Coprobacter secundus subsp. similis</name>
    <dbReference type="NCBI Taxonomy" id="2751153"/>
    <lineage>
        <taxon>Bacteria</taxon>
        <taxon>Pseudomonadati</taxon>
        <taxon>Bacteroidota</taxon>
        <taxon>Bacteroidia</taxon>
        <taxon>Bacteroidales</taxon>
        <taxon>Barnesiellaceae</taxon>
        <taxon>Coprobacter</taxon>
    </lineage>
</organism>